<keyword evidence="1" id="KW-0479">Metal-binding</keyword>
<dbReference type="SUPFAM" id="SSF57667">
    <property type="entry name" value="beta-beta-alpha zinc fingers"/>
    <property type="match status" value="1"/>
</dbReference>
<keyword evidence="5" id="KW-1185">Reference proteome</keyword>
<evidence type="ECO:0000256" key="2">
    <source>
        <dbReference type="SAM" id="MobiDB-lite"/>
    </source>
</evidence>
<dbReference type="GO" id="GO:0008270">
    <property type="term" value="F:zinc ion binding"/>
    <property type="evidence" value="ECO:0007669"/>
    <property type="project" value="UniProtKB-KW"/>
</dbReference>
<feature type="domain" description="C2H2-type" evidence="3">
    <location>
        <begin position="203"/>
        <end position="231"/>
    </location>
</feature>
<dbReference type="OrthoDB" id="6340108at2759"/>
<evidence type="ECO:0000313" key="5">
    <source>
        <dbReference type="Proteomes" id="UP000789390"/>
    </source>
</evidence>
<dbReference type="PROSITE" id="PS00028">
    <property type="entry name" value="ZINC_FINGER_C2H2_1"/>
    <property type="match status" value="1"/>
</dbReference>
<keyword evidence="1" id="KW-0863">Zinc-finger</keyword>
<dbReference type="InterPro" id="IPR036236">
    <property type="entry name" value="Znf_C2H2_sf"/>
</dbReference>
<proteinExistence type="predicted"/>
<dbReference type="Proteomes" id="UP000789390">
    <property type="component" value="Unassembled WGS sequence"/>
</dbReference>
<dbReference type="PROSITE" id="PS50157">
    <property type="entry name" value="ZINC_FINGER_C2H2_2"/>
    <property type="match status" value="1"/>
</dbReference>
<protein>
    <recommendedName>
        <fullName evidence="3">C2H2-type domain-containing protein</fullName>
    </recommendedName>
</protein>
<feature type="region of interest" description="Disordered" evidence="2">
    <location>
        <begin position="265"/>
        <end position="292"/>
    </location>
</feature>
<organism evidence="4 5">
    <name type="scientific">Daphnia galeata</name>
    <dbReference type="NCBI Taxonomy" id="27404"/>
    <lineage>
        <taxon>Eukaryota</taxon>
        <taxon>Metazoa</taxon>
        <taxon>Ecdysozoa</taxon>
        <taxon>Arthropoda</taxon>
        <taxon>Crustacea</taxon>
        <taxon>Branchiopoda</taxon>
        <taxon>Diplostraca</taxon>
        <taxon>Cladocera</taxon>
        <taxon>Anomopoda</taxon>
        <taxon>Daphniidae</taxon>
        <taxon>Daphnia</taxon>
    </lineage>
</organism>
<name>A0A8J2RGB9_9CRUS</name>
<dbReference type="AlphaFoldDB" id="A0A8J2RGB9"/>
<accession>A0A8J2RGB9</accession>
<sequence length="292" mass="33884">MASSSPPPLVPIHGSGSDNIYYREENNSTANKLNKPIELQFDEFFNTGTHECFKIINNASSNGEYRQQQSSYHYELPCHTRTTHQLTTQSHQMEINKSTPCQSTNYPGNNPFPGAAIPDDLLFHHDSLKQDEIFSRQEIVSDVDCFWYKKNLENLNTIEHLRKEITELRTKLTTYVNHRGNNTDEKKTLIERGKFEKNNALLFKCNTCRKEYKTERGLESHRNSRHDCNRTDRRLEIFKKPHSWPYNDGYGNHIIAGSRRKGAEYHASDRSLLSPNRDSYSLFPRDASQPSV</sequence>
<evidence type="ECO:0000256" key="1">
    <source>
        <dbReference type="PROSITE-ProRule" id="PRU00042"/>
    </source>
</evidence>
<keyword evidence="1" id="KW-0862">Zinc</keyword>
<comment type="caution">
    <text evidence="4">The sequence shown here is derived from an EMBL/GenBank/DDBJ whole genome shotgun (WGS) entry which is preliminary data.</text>
</comment>
<evidence type="ECO:0000259" key="3">
    <source>
        <dbReference type="PROSITE" id="PS50157"/>
    </source>
</evidence>
<dbReference type="InterPro" id="IPR013087">
    <property type="entry name" value="Znf_C2H2_type"/>
</dbReference>
<gene>
    <name evidence="4" type="ORF">DGAL_LOCUS4775</name>
</gene>
<reference evidence="4" key="1">
    <citation type="submission" date="2021-11" db="EMBL/GenBank/DDBJ databases">
        <authorList>
            <person name="Schell T."/>
        </authorList>
    </citation>
    <scope>NUCLEOTIDE SEQUENCE</scope>
    <source>
        <strain evidence="4">M5</strain>
    </source>
</reference>
<evidence type="ECO:0000313" key="4">
    <source>
        <dbReference type="EMBL" id="CAH0102379.1"/>
    </source>
</evidence>
<dbReference type="EMBL" id="CAKKLH010000079">
    <property type="protein sequence ID" value="CAH0102379.1"/>
    <property type="molecule type" value="Genomic_DNA"/>
</dbReference>